<dbReference type="EMBL" id="BJYA01000015">
    <property type="protein sequence ID" value="GEN46537.1"/>
    <property type="molecule type" value="Genomic_DNA"/>
</dbReference>
<evidence type="ECO:0000313" key="6">
    <source>
        <dbReference type="EMBL" id="GEN46537.1"/>
    </source>
</evidence>
<dbReference type="GO" id="GO:0009396">
    <property type="term" value="P:folic acid-containing compound biosynthetic process"/>
    <property type="evidence" value="ECO:0007669"/>
    <property type="project" value="TreeGrafter"/>
</dbReference>
<keyword evidence="7" id="KW-1185">Reference proteome</keyword>
<feature type="binding site" evidence="4">
    <location>
        <begin position="134"/>
        <end position="142"/>
    </location>
    <ligand>
        <name>ATP</name>
        <dbReference type="ChEBI" id="CHEBI:30616"/>
    </ligand>
</feature>
<keyword evidence="3 4" id="KW-0067">ATP-binding</keyword>
<comment type="similarity">
    <text evidence="1 5">Belongs to the 5-formyltetrahydrofolate cyclo-ligase family.</text>
</comment>
<dbReference type="InterPro" id="IPR037171">
    <property type="entry name" value="NagB/RpiA_transferase-like"/>
</dbReference>
<dbReference type="InterPro" id="IPR024185">
    <property type="entry name" value="FTHF_cligase-like_sf"/>
</dbReference>
<dbReference type="RefSeq" id="WP_146817423.1">
    <property type="nucleotide sequence ID" value="NZ_BJYA01000015.1"/>
</dbReference>
<proteinExistence type="inferred from homology"/>
<feature type="binding site" evidence="4">
    <location>
        <position position="49"/>
    </location>
    <ligand>
        <name>substrate</name>
    </ligand>
</feature>
<dbReference type="GO" id="GO:0030272">
    <property type="term" value="F:5-formyltetrahydrofolate cyclo-ligase activity"/>
    <property type="evidence" value="ECO:0007669"/>
    <property type="project" value="UniProtKB-EC"/>
</dbReference>
<dbReference type="OrthoDB" id="9801938at2"/>
<dbReference type="PIRSF" id="PIRSF006806">
    <property type="entry name" value="FTHF_cligase"/>
    <property type="match status" value="1"/>
</dbReference>
<dbReference type="Pfam" id="PF01812">
    <property type="entry name" value="5-FTHF_cyc-lig"/>
    <property type="match status" value="1"/>
</dbReference>
<comment type="cofactor">
    <cofactor evidence="5">
        <name>Mg(2+)</name>
        <dbReference type="ChEBI" id="CHEBI:18420"/>
    </cofactor>
</comment>
<name>A0A511W6C1_9BACI</name>
<keyword evidence="5" id="KW-0479">Metal-binding</keyword>
<organism evidence="6 7">
    <name type="scientific">Alkalibacillus haloalkaliphilus</name>
    <dbReference type="NCBI Taxonomy" id="94136"/>
    <lineage>
        <taxon>Bacteria</taxon>
        <taxon>Bacillati</taxon>
        <taxon>Bacillota</taxon>
        <taxon>Bacilli</taxon>
        <taxon>Bacillales</taxon>
        <taxon>Bacillaceae</taxon>
        <taxon>Alkalibacillus</taxon>
    </lineage>
</organism>
<reference evidence="6 7" key="1">
    <citation type="submission" date="2019-07" db="EMBL/GenBank/DDBJ databases">
        <title>Whole genome shotgun sequence of Alkalibacillus haloalkaliphilus NBRC 103110.</title>
        <authorList>
            <person name="Hosoyama A."/>
            <person name="Uohara A."/>
            <person name="Ohji S."/>
            <person name="Ichikawa N."/>
        </authorList>
    </citation>
    <scope>NUCLEOTIDE SEQUENCE [LARGE SCALE GENOMIC DNA]</scope>
    <source>
        <strain evidence="6 7">NBRC 103110</strain>
    </source>
</reference>
<feature type="binding site" evidence="4">
    <location>
        <begin position="3"/>
        <end position="7"/>
    </location>
    <ligand>
        <name>ATP</name>
        <dbReference type="ChEBI" id="CHEBI:30616"/>
    </ligand>
</feature>
<evidence type="ECO:0000256" key="1">
    <source>
        <dbReference type="ARBA" id="ARBA00010638"/>
    </source>
</evidence>
<dbReference type="Gene3D" id="3.40.50.10420">
    <property type="entry name" value="NagB/RpiA/CoA transferase-like"/>
    <property type="match status" value="1"/>
</dbReference>
<dbReference type="Proteomes" id="UP000321440">
    <property type="component" value="Unassembled WGS sequence"/>
</dbReference>
<dbReference type="PANTHER" id="PTHR23407:SF1">
    <property type="entry name" value="5-FORMYLTETRAHYDROFOLATE CYCLO-LIGASE"/>
    <property type="match status" value="1"/>
</dbReference>
<dbReference type="PANTHER" id="PTHR23407">
    <property type="entry name" value="ATPASE INHIBITOR/5-FORMYLTETRAHYDROFOLATE CYCLO-LIGASE"/>
    <property type="match status" value="1"/>
</dbReference>
<evidence type="ECO:0000313" key="7">
    <source>
        <dbReference type="Proteomes" id="UP000321440"/>
    </source>
</evidence>
<comment type="catalytic activity">
    <reaction evidence="5">
        <text>(6S)-5-formyl-5,6,7,8-tetrahydrofolate + ATP = (6R)-5,10-methenyltetrahydrofolate + ADP + phosphate</text>
        <dbReference type="Rhea" id="RHEA:10488"/>
        <dbReference type="ChEBI" id="CHEBI:30616"/>
        <dbReference type="ChEBI" id="CHEBI:43474"/>
        <dbReference type="ChEBI" id="CHEBI:57455"/>
        <dbReference type="ChEBI" id="CHEBI:57457"/>
        <dbReference type="ChEBI" id="CHEBI:456216"/>
        <dbReference type="EC" id="6.3.3.2"/>
    </reaction>
</comment>
<dbReference type="GO" id="GO:0046872">
    <property type="term" value="F:metal ion binding"/>
    <property type="evidence" value="ECO:0007669"/>
    <property type="project" value="UniProtKB-KW"/>
</dbReference>
<dbReference type="SUPFAM" id="SSF100950">
    <property type="entry name" value="NagB/RpiA/CoA transferase-like"/>
    <property type="match status" value="1"/>
</dbReference>
<dbReference type="NCBIfam" id="TIGR02727">
    <property type="entry name" value="MTHFS_bact"/>
    <property type="match status" value="1"/>
</dbReference>
<dbReference type="GO" id="GO:0005524">
    <property type="term" value="F:ATP binding"/>
    <property type="evidence" value="ECO:0007669"/>
    <property type="project" value="UniProtKB-KW"/>
</dbReference>
<evidence type="ECO:0000256" key="3">
    <source>
        <dbReference type="ARBA" id="ARBA00022840"/>
    </source>
</evidence>
<evidence type="ECO:0000256" key="2">
    <source>
        <dbReference type="ARBA" id="ARBA00022741"/>
    </source>
</evidence>
<dbReference type="InterPro" id="IPR002698">
    <property type="entry name" value="FTHF_cligase"/>
</dbReference>
<dbReference type="AlphaFoldDB" id="A0A511W6C1"/>
<dbReference type="GO" id="GO:0035999">
    <property type="term" value="P:tetrahydrofolate interconversion"/>
    <property type="evidence" value="ECO:0007669"/>
    <property type="project" value="TreeGrafter"/>
</dbReference>
<feature type="binding site" evidence="4">
    <location>
        <position position="54"/>
    </location>
    <ligand>
        <name>substrate</name>
    </ligand>
</feature>
<sequence length="188" mass="22296">MYKHSFRTLSKRLLKHISREQKKEAANLISNTLFKTDYWKQSQTIAITIPRDIELTTYPIIKQAWKENKQVVIPKCYPHEGNLMKFFKFTDELELENVYLDLYEPIERKSEQVTSNEIDLIVVPGLLFDHNGYRIGYGGGYYDRFLKKFNGTKLSIAMEEQIVRSIPYDDYDIPVDYIISNKQIYQCF</sequence>
<evidence type="ECO:0000256" key="5">
    <source>
        <dbReference type="RuleBase" id="RU361279"/>
    </source>
</evidence>
<accession>A0A511W6C1</accession>
<gene>
    <name evidence="6" type="primary">yqgN</name>
    <name evidence="6" type="ORF">AHA02nite_23130</name>
</gene>
<dbReference type="EC" id="6.3.3.2" evidence="5"/>
<keyword evidence="2 4" id="KW-0547">Nucleotide-binding</keyword>
<comment type="caution">
    <text evidence="6">The sequence shown here is derived from an EMBL/GenBank/DDBJ whole genome shotgun (WGS) entry which is preliminary data.</text>
</comment>
<evidence type="ECO:0000256" key="4">
    <source>
        <dbReference type="PIRSR" id="PIRSR006806-1"/>
    </source>
</evidence>
<protein>
    <recommendedName>
        <fullName evidence="5">5-formyltetrahydrofolate cyclo-ligase</fullName>
        <ecNumber evidence="5">6.3.3.2</ecNumber>
    </recommendedName>
</protein>
<keyword evidence="5" id="KW-0460">Magnesium</keyword>